<protein>
    <submittedName>
        <fullName evidence="2">Rho guanine nucleotide exchange factor 11-like</fullName>
    </submittedName>
</protein>
<evidence type="ECO:0000313" key="2">
    <source>
        <dbReference type="EMBL" id="KYO47304.1"/>
    </source>
</evidence>
<evidence type="ECO:0000256" key="1">
    <source>
        <dbReference type="SAM" id="MobiDB-lite"/>
    </source>
</evidence>
<organism evidence="2 3">
    <name type="scientific">Alligator mississippiensis</name>
    <name type="common">American alligator</name>
    <dbReference type="NCBI Taxonomy" id="8496"/>
    <lineage>
        <taxon>Eukaryota</taxon>
        <taxon>Metazoa</taxon>
        <taxon>Chordata</taxon>
        <taxon>Craniata</taxon>
        <taxon>Vertebrata</taxon>
        <taxon>Euteleostomi</taxon>
        <taxon>Archelosauria</taxon>
        <taxon>Archosauria</taxon>
        <taxon>Crocodylia</taxon>
        <taxon>Alligatoridae</taxon>
        <taxon>Alligatorinae</taxon>
        <taxon>Alligator</taxon>
    </lineage>
</organism>
<dbReference type="Proteomes" id="UP000050525">
    <property type="component" value="Unassembled WGS sequence"/>
</dbReference>
<reference evidence="2 3" key="1">
    <citation type="journal article" date="2012" name="Genome Biol.">
        <title>Sequencing three crocodilian genomes to illuminate the evolution of archosaurs and amniotes.</title>
        <authorList>
            <person name="St John J.A."/>
            <person name="Braun E.L."/>
            <person name="Isberg S.R."/>
            <person name="Miles L.G."/>
            <person name="Chong A.Y."/>
            <person name="Gongora J."/>
            <person name="Dalzell P."/>
            <person name="Moran C."/>
            <person name="Bed'hom B."/>
            <person name="Abzhanov A."/>
            <person name="Burgess S.C."/>
            <person name="Cooksey A.M."/>
            <person name="Castoe T.A."/>
            <person name="Crawford N.G."/>
            <person name="Densmore L.D."/>
            <person name="Drew J.C."/>
            <person name="Edwards S.V."/>
            <person name="Faircloth B.C."/>
            <person name="Fujita M.K."/>
            <person name="Greenwold M.J."/>
            <person name="Hoffmann F.G."/>
            <person name="Howard J.M."/>
            <person name="Iguchi T."/>
            <person name="Janes D.E."/>
            <person name="Khan S.Y."/>
            <person name="Kohno S."/>
            <person name="de Koning A.J."/>
            <person name="Lance S.L."/>
            <person name="McCarthy F.M."/>
            <person name="McCormack J.E."/>
            <person name="Merchant M.E."/>
            <person name="Peterson D.G."/>
            <person name="Pollock D.D."/>
            <person name="Pourmand N."/>
            <person name="Raney B.J."/>
            <person name="Roessler K.A."/>
            <person name="Sanford J.R."/>
            <person name="Sawyer R.H."/>
            <person name="Schmidt C.J."/>
            <person name="Triplett E.W."/>
            <person name="Tuberville T.D."/>
            <person name="Venegas-Anaya M."/>
            <person name="Howard J.T."/>
            <person name="Jarvis E.D."/>
            <person name="Guillette L.J.Jr."/>
            <person name="Glenn T.C."/>
            <person name="Green R.E."/>
            <person name="Ray D.A."/>
        </authorList>
    </citation>
    <scope>NUCLEOTIDE SEQUENCE [LARGE SCALE GENOMIC DNA]</scope>
    <source>
        <strain evidence="2">KSC_2009_1</strain>
    </source>
</reference>
<evidence type="ECO:0000313" key="3">
    <source>
        <dbReference type="Proteomes" id="UP000050525"/>
    </source>
</evidence>
<gene>
    <name evidence="2" type="ORF">Y1Q_0012438</name>
</gene>
<dbReference type="STRING" id="8496.A0A151PEC7"/>
<dbReference type="EMBL" id="AKHW03000456">
    <property type="protein sequence ID" value="KYO47304.1"/>
    <property type="molecule type" value="Genomic_DNA"/>
</dbReference>
<accession>A0A151PEC7</accession>
<sequence length="99" mass="10204">MGPCPSSLEGPPEPPAPGLAIRDVDLIFQVIEQLTLKLGQLKDVEAAHQELLQSLGQGSSADATPVGAAALEADTWPECPPSPVGRSPPASEPGCEDPR</sequence>
<feature type="region of interest" description="Disordered" evidence="1">
    <location>
        <begin position="57"/>
        <end position="99"/>
    </location>
</feature>
<comment type="caution">
    <text evidence="2">The sequence shown here is derived from an EMBL/GenBank/DDBJ whole genome shotgun (WGS) entry which is preliminary data.</text>
</comment>
<dbReference type="AlphaFoldDB" id="A0A151PEC7"/>
<keyword evidence="3" id="KW-1185">Reference proteome</keyword>
<proteinExistence type="predicted"/>
<name>A0A151PEC7_ALLMI</name>